<evidence type="ECO:0000313" key="5">
    <source>
        <dbReference type="EMBL" id="CAA9369215.1"/>
    </source>
</evidence>
<keyword evidence="3" id="KW-0804">Transcription</keyword>
<sequence>MVLISLDDDSTVPPYEQVRTQVASQVTDGRLPAGTRLPTVRQLAGDLGLAVNTVARAYRELESDGVIVTEGRRGTFVRSGAAAPSAVDELAGRFVAAARAHGLTRAEAVRLVEGAWPVQ</sequence>
<reference evidence="5" key="1">
    <citation type="submission" date="2020-02" db="EMBL/GenBank/DDBJ databases">
        <authorList>
            <person name="Meier V. D."/>
        </authorList>
    </citation>
    <scope>NUCLEOTIDE SEQUENCE</scope>
    <source>
        <strain evidence="5">AVDCRST_MAG47</strain>
    </source>
</reference>
<dbReference type="SUPFAM" id="SSF46785">
    <property type="entry name" value="Winged helix' DNA-binding domain"/>
    <property type="match status" value="1"/>
</dbReference>
<dbReference type="InterPro" id="IPR036390">
    <property type="entry name" value="WH_DNA-bd_sf"/>
</dbReference>
<accession>A0A6J4MXC0</accession>
<keyword evidence="1" id="KW-0805">Transcription regulation</keyword>
<name>A0A6J4MXC0_9ACTN</name>
<evidence type="ECO:0000256" key="2">
    <source>
        <dbReference type="ARBA" id="ARBA00023125"/>
    </source>
</evidence>
<keyword evidence="2" id="KW-0238">DNA-binding</keyword>
<dbReference type="CDD" id="cd07377">
    <property type="entry name" value="WHTH_GntR"/>
    <property type="match status" value="1"/>
</dbReference>
<protein>
    <submittedName>
        <fullName evidence="5">Transcriptional regulator, GntR family</fullName>
    </submittedName>
</protein>
<dbReference type="PANTHER" id="PTHR38445:SF9">
    <property type="entry name" value="HTH-TYPE TRANSCRIPTIONAL REPRESSOR YTRA"/>
    <property type="match status" value="1"/>
</dbReference>
<dbReference type="EMBL" id="CADCUK010000072">
    <property type="protein sequence ID" value="CAA9369215.1"/>
    <property type="molecule type" value="Genomic_DNA"/>
</dbReference>
<gene>
    <name evidence="5" type="ORF">AVDCRST_MAG47-1000</name>
</gene>
<dbReference type="PROSITE" id="PS50949">
    <property type="entry name" value="HTH_GNTR"/>
    <property type="match status" value="1"/>
</dbReference>
<organism evidence="5">
    <name type="scientific">uncultured Nocardioidaceae bacterium</name>
    <dbReference type="NCBI Taxonomy" id="253824"/>
    <lineage>
        <taxon>Bacteria</taxon>
        <taxon>Bacillati</taxon>
        <taxon>Actinomycetota</taxon>
        <taxon>Actinomycetes</taxon>
        <taxon>Propionibacteriales</taxon>
        <taxon>Nocardioidaceae</taxon>
        <taxon>environmental samples</taxon>
    </lineage>
</organism>
<dbReference type="Gene3D" id="1.10.10.10">
    <property type="entry name" value="Winged helix-like DNA-binding domain superfamily/Winged helix DNA-binding domain"/>
    <property type="match status" value="1"/>
</dbReference>
<dbReference type="Pfam" id="PF00392">
    <property type="entry name" value="GntR"/>
    <property type="match status" value="1"/>
</dbReference>
<dbReference type="GO" id="GO:0003700">
    <property type="term" value="F:DNA-binding transcription factor activity"/>
    <property type="evidence" value="ECO:0007669"/>
    <property type="project" value="InterPro"/>
</dbReference>
<dbReference type="PANTHER" id="PTHR38445">
    <property type="entry name" value="HTH-TYPE TRANSCRIPTIONAL REPRESSOR YTRA"/>
    <property type="match status" value="1"/>
</dbReference>
<evidence type="ECO:0000259" key="4">
    <source>
        <dbReference type="PROSITE" id="PS50949"/>
    </source>
</evidence>
<dbReference type="SMART" id="SM00345">
    <property type="entry name" value="HTH_GNTR"/>
    <property type="match status" value="1"/>
</dbReference>
<dbReference type="GO" id="GO:0003677">
    <property type="term" value="F:DNA binding"/>
    <property type="evidence" value="ECO:0007669"/>
    <property type="project" value="UniProtKB-KW"/>
</dbReference>
<evidence type="ECO:0000256" key="1">
    <source>
        <dbReference type="ARBA" id="ARBA00023015"/>
    </source>
</evidence>
<feature type="domain" description="HTH gntR-type" evidence="4">
    <location>
        <begin position="12"/>
        <end position="80"/>
    </location>
</feature>
<dbReference type="InterPro" id="IPR000524">
    <property type="entry name" value="Tscrpt_reg_HTH_GntR"/>
</dbReference>
<proteinExistence type="predicted"/>
<evidence type="ECO:0000256" key="3">
    <source>
        <dbReference type="ARBA" id="ARBA00023163"/>
    </source>
</evidence>
<dbReference type="InterPro" id="IPR036388">
    <property type="entry name" value="WH-like_DNA-bd_sf"/>
</dbReference>
<dbReference type="AlphaFoldDB" id="A0A6J4MXC0"/>